<dbReference type="AlphaFoldDB" id="A0A1C4F866"/>
<dbReference type="STRING" id="1335309.GA0116948_11273"/>
<dbReference type="InterPro" id="IPR015943">
    <property type="entry name" value="WD40/YVTN_repeat-like_dom_sf"/>
</dbReference>
<keyword evidence="2" id="KW-1185">Reference proteome</keyword>
<evidence type="ECO:0008006" key="3">
    <source>
        <dbReference type="Google" id="ProtNLM"/>
    </source>
</evidence>
<dbReference type="SUPFAM" id="SSF51004">
    <property type="entry name" value="C-terminal (heme d1) domain of cytochrome cd1-nitrite reductase"/>
    <property type="match status" value="1"/>
</dbReference>
<evidence type="ECO:0000313" key="1">
    <source>
        <dbReference type="EMBL" id="SCC51843.1"/>
    </source>
</evidence>
<gene>
    <name evidence="1" type="ORF">GA0116948_11273</name>
</gene>
<dbReference type="Gene3D" id="2.130.10.10">
    <property type="entry name" value="YVTN repeat-like/Quinoprotein amine dehydrogenase"/>
    <property type="match status" value="1"/>
</dbReference>
<dbReference type="PANTHER" id="PTHR47197">
    <property type="entry name" value="PROTEIN NIRF"/>
    <property type="match status" value="1"/>
</dbReference>
<reference evidence="1 2" key="1">
    <citation type="submission" date="2016-08" db="EMBL/GenBank/DDBJ databases">
        <authorList>
            <person name="Seilhamer J.J."/>
        </authorList>
    </citation>
    <scope>NUCLEOTIDE SEQUENCE [LARGE SCALE GENOMIC DNA]</scope>
    <source>
        <strain evidence="1 2">A37T2</strain>
    </source>
</reference>
<proteinExistence type="predicted"/>
<dbReference type="OrthoDB" id="792648at2"/>
<dbReference type="PROSITE" id="PS51257">
    <property type="entry name" value="PROKAR_LIPOPROTEIN"/>
    <property type="match status" value="1"/>
</dbReference>
<dbReference type="InterPro" id="IPR031815">
    <property type="entry name" value="DUF5074"/>
</dbReference>
<dbReference type="InterPro" id="IPR011048">
    <property type="entry name" value="Haem_d1_sf"/>
</dbReference>
<protein>
    <recommendedName>
        <fullName evidence="3">40-residue YVTN family beta-propeller repeat-containing protein</fullName>
    </recommendedName>
</protein>
<dbReference type="Proteomes" id="UP000242818">
    <property type="component" value="Unassembled WGS sequence"/>
</dbReference>
<evidence type="ECO:0000313" key="2">
    <source>
        <dbReference type="Proteomes" id="UP000242818"/>
    </source>
</evidence>
<organism evidence="1 2">
    <name type="scientific">Chitinophaga costaii</name>
    <dbReference type="NCBI Taxonomy" id="1335309"/>
    <lineage>
        <taxon>Bacteria</taxon>
        <taxon>Pseudomonadati</taxon>
        <taxon>Bacteroidota</taxon>
        <taxon>Chitinophagia</taxon>
        <taxon>Chitinophagales</taxon>
        <taxon>Chitinophagaceae</taxon>
        <taxon>Chitinophaga</taxon>
    </lineage>
</organism>
<dbReference type="RefSeq" id="WP_089713921.1">
    <property type="nucleotide sequence ID" value="NZ_FMAR01000012.1"/>
</dbReference>
<dbReference type="EMBL" id="FMAR01000012">
    <property type="protein sequence ID" value="SCC51843.1"/>
    <property type="molecule type" value="Genomic_DNA"/>
</dbReference>
<sequence length="362" mass="39737">MNKKIYLLAVAITTLLYACKKNDVTVQPPKADSATGLYILTEGSFNSNNANLSFYNVKTQQVNTNIFKTANNRDLGDVANDLGIYGSKMYIVVNNSNSIEILDAHTVKSIKHIDLKDASFPDGYQPRRIAFANGKAYVTTYVGKLLVIDTASNAIIQYADTRVGCEGIAITNNKAYISVPGVYPNTGQTILSILDLGTLQELKTITVGSNPGPVLADQYHHLYVVCAGDYATIPSSLSTINLQNDQLQSNDTTVQADNMAIYYNKAYLYKTTYLDDSKQNIITYDVEHAKVINRNFITDGTAIHFYYGITTDEATGDVYVIDALSFTSSSAKVTCFDANGKTKFSFELPDYASFASKIAFLR</sequence>
<dbReference type="PANTHER" id="PTHR47197:SF3">
    <property type="entry name" value="DIHYDRO-HEME D1 DEHYDROGENASE"/>
    <property type="match status" value="1"/>
</dbReference>
<name>A0A1C4F866_9BACT</name>
<dbReference type="InterPro" id="IPR051200">
    <property type="entry name" value="Host-pathogen_enzymatic-act"/>
</dbReference>
<accession>A0A1C4F866</accession>
<dbReference type="Pfam" id="PF16819">
    <property type="entry name" value="DUF5074"/>
    <property type="match status" value="1"/>
</dbReference>